<evidence type="ECO:0000259" key="2">
    <source>
        <dbReference type="SMART" id="SM00900"/>
    </source>
</evidence>
<dbReference type="EMBL" id="NMWT01000003">
    <property type="protein sequence ID" value="PLS29576.1"/>
    <property type="molecule type" value="Genomic_DNA"/>
</dbReference>
<protein>
    <submittedName>
        <fullName evidence="3">FMN-binding protein</fullName>
    </submittedName>
</protein>
<proteinExistence type="predicted"/>
<dbReference type="GO" id="GO:0010181">
    <property type="term" value="F:FMN binding"/>
    <property type="evidence" value="ECO:0007669"/>
    <property type="project" value="InterPro"/>
</dbReference>
<feature type="compositionally biased region" description="Gly residues" evidence="1">
    <location>
        <begin position="47"/>
        <end position="60"/>
    </location>
</feature>
<evidence type="ECO:0000313" key="4">
    <source>
        <dbReference type="Proteomes" id="UP000235034"/>
    </source>
</evidence>
<sequence>MRRKVISAVVAVIGVFAAAADMLLLFAGGPARTASSSAASGAPLGSSGTGASGGASGGSSGTASGDGSASADGSGTSSDASSDGASGASDDATASDGAFEDGTYTGAVVATSKGDVQVQVTVSGGKVTQVVAVKYPNDNPRSLGIAQKAIPQLSDEAVQAQSADIQMVSGATETSTGFIGSLQDALDQAK</sequence>
<gene>
    <name evidence="3" type="ORF">Uis4E_0452</name>
</gene>
<feature type="compositionally biased region" description="Low complexity" evidence="1">
    <location>
        <begin position="35"/>
        <end position="46"/>
    </location>
</feature>
<dbReference type="Gene3D" id="3.90.1010.20">
    <property type="match status" value="1"/>
</dbReference>
<dbReference type="SMART" id="SM00900">
    <property type="entry name" value="FMN_bind"/>
    <property type="match status" value="1"/>
</dbReference>
<name>A0A2N5J5U5_9BIFI</name>
<dbReference type="InterPro" id="IPR007329">
    <property type="entry name" value="FMN-bd"/>
</dbReference>
<dbReference type="OrthoDB" id="8099475at2"/>
<feature type="domain" description="FMN-binding" evidence="2">
    <location>
        <begin position="112"/>
        <end position="189"/>
    </location>
</feature>
<dbReference type="Proteomes" id="UP000235034">
    <property type="component" value="Unassembled WGS sequence"/>
</dbReference>
<dbReference type="GO" id="GO:0016020">
    <property type="term" value="C:membrane"/>
    <property type="evidence" value="ECO:0007669"/>
    <property type="project" value="InterPro"/>
</dbReference>
<organism evidence="3 4">
    <name type="scientific">Bifidobacterium parmae</name>
    <dbReference type="NCBI Taxonomy" id="361854"/>
    <lineage>
        <taxon>Bacteria</taxon>
        <taxon>Bacillati</taxon>
        <taxon>Actinomycetota</taxon>
        <taxon>Actinomycetes</taxon>
        <taxon>Bifidobacteriales</taxon>
        <taxon>Bifidobacteriaceae</taxon>
        <taxon>Bifidobacterium</taxon>
    </lineage>
</organism>
<keyword evidence="4" id="KW-1185">Reference proteome</keyword>
<evidence type="ECO:0000256" key="1">
    <source>
        <dbReference type="SAM" id="MobiDB-lite"/>
    </source>
</evidence>
<evidence type="ECO:0000313" key="3">
    <source>
        <dbReference type="EMBL" id="PLS29576.1"/>
    </source>
</evidence>
<feature type="region of interest" description="Disordered" evidence="1">
    <location>
        <begin position="35"/>
        <end position="97"/>
    </location>
</feature>
<dbReference type="AlphaFoldDB" id="A0A2N5J5U5"/>
<reference evidence="3 4" key="1">
    <citation type="submission" date="2017-07" db="EMBL/GenBank/DDBJ databases">
        <title>Bifidobacterium novel species.</title>
        <authorList>
            <person name="Lugli G.A."/>
            <person name="Milani C."/>
            <person name="Duranti S."/>
            <person name="Mangifesta M."/>
        </authorList>
    </citation>
    <scope>NUCLEOTIDE SEQUENCE [LARGE SCALE GENOMIC DNA]</scope>
    <source>
        <strain evidence="3 4">77</strain>
    </source>
</reference>
<comment type="caution">
    <text evidence="3">The sequence shown here is derived from an EMBL/GenBank/DDBJ whole genome shotgun (WGS) entry which is preliminary data.</text>
</comment>
<dbReference type="Pfam" id="PF04205">
    <property type="entry name" value="FMN_bind"/>
    <property type="match status" value="1"/>
</dbReference>
<dbReference type="RefSeq" id="WP_133125379.1">
    <property type="nucleotide sequence ID" value="NZ_NMWT01000003.1"/>
</dbReference>
<accession>A0A2N5J5U5</accession>
<feature type="compositionally biased region" description="Low complexity" evidence="1">
    <location>
        <begin position="61"/>
        <end position="97"/>
    </location>
</feature>